<evidence type="ECO:0000256" key="2">
    <source>
        <dbReference type="ARBA" id="ARBA00022679"/>
    </source>
</evidence>
<feature type="domain" description="Thiolase C-terminal" evidence="6">
    <location>
        <begin position="292"/>
        <end position="413"/>
    </location>
</feature>
<dbReference type="Gene3D" id="3.40.47.10">
    <property type="match status" value="1"/>
</dbReference>
<dbReference type="PIRSF" id="PIRSF000429">
    <property type="entry name" value="Ac-CoA_Ac_transf"/>
    <property type="match status" value="1"/>
</dbReference>
<evidence type="ECO:0000259" key="5">
    <source>
        <dbReference type="Pfam" id="PF00108"/>
    </source>
</evidence>
<dbReference type="InterPro" id="IPR020615">
    <property type="entry name" value="Thiolase_acyl_enz_int_AS"/>
</dbReference>
<dbReference type="PANTHER" id="PTHR18919">
    <property type="entry name" value="ACETYL-COA C-ACYLTRANSFERASE"/>
    <property type="match status" value="1"/>
</dbReference>
<dbReference type="Pfam" id="PF02803">
    <property type="entry name" value="Thiolase_C"/>
    <property type="match status" value="1"/>
</dbReference>
<dbReference type="NCBIfam" id="TIGR01930">
    <property type="entry name" value="AcCoA-C-Actrans"/>
    <property type="match status" value="1"/>
</dbReference>
<dbReference type="PROSITE" id="PS00098">
    <property type="entry name" value="THIOLASE_1"/>
    <property type="match status" value="1"/>
</dbReference>
<reference evidence="7 8" key="1">
    <citation type="journal article" date="2009" name="Genome Biol.">
        <title>Community-wide analysis of microbial genome sequence signatures.</title>
        <authorList>
            <person name="Dick G.J."/>
            <person name="Andersson A.F."/>
            <person name="Baker B.J."/>
            <person name="Simmons S.L."/>
            <person name="Thomas B.C."/>
            <person name="Yelton A.P."/>
            <person name="Banfield J.F."/>
        </authorList>
    </citation>
    <scope>NUCLEOTIDE SEQUENCE [LARGE SCALE GENOMIC DNA]</scope>
    <source>
        <strain evidence="7">ARMAN-2</strain>
    </source>
</reference>
<name>C7DHK2_MICA2</name>
<dbReference type="CDD" id="cd00751">
    <property type="entry name" value="thiolase"/>
    <property type="match status" value="1"/>
</dbReference>
<feature type="domain" description="Thiolase N-terminal" evidence="5">
    <location>
        <begin position="14"/>
        <end position="283"/>
    </location>
</feature>
<keyword evidence="2" id="KW-0808">Transferase</keyword>
<evidence type="ECO:0000256" key="3">
    <source>
        <dbReference type="ARBA" id="ARBA00023229"/>
    </source>
</evidence>
<dbReference type="PANTHER" id="PTHR18919:SF107">
    <property type="entry name" value="ACETYL-COA ACETYLTRANSFERASE, CYTOSOLIC"/>
    <property type="match status" value="1"/>
</dbReference>
<evidence type="ECO:0000313" key="8">
    <source>
        <dbReference type="Proteomes" id="UP000332487"/>
    </source>
</evidence>
<dbReference type="GO" id="GO:0008299">
    <property type="term" value="P:isoprenoid biosynthetic process"/>
    <property type="evidence" value="ECO:0007669"/>
    <property type="project" value="UniProtKB-KW"/>
</dbReference>
<evidence type="ECO:0000256" key="4">
    <source>
        <dbReference type="ARBA" id="ARBA00023315"/>
    </source>
</evidence>
<keyword evidence="4" id="KW-0012">Acyltransferase</keyword>
<gene>
    <name evidence="7" type="ORF">UNLARM2_0545</name>
</gene>
<dbReference type="Pfam" id="PF00108">
    <property type="entry name" value="Thiolase_N"/>
    <property type="match status" value="1"/>
</dbReference>
<dbReference type="FunFam" id="3.40.47.10:FF:000010">
    <property type="entry name" value="Acetyl-CoA acetyltransferase (Thiolase)"/>
    <property type="match status" value="1"/>
</dbReference>
<dbReference type="Proteomes" id="UP000332487">
    <property type="component" value="Unassembled WGS sequence"/>
</dbReference>
<sequence>MITNNGGVEMEDAYILESVRSPIGKFMGRLSEFTATALGAEVVKGLVSKSKMGAVPDSIIVGNVLSAGLGQNPAKQVLIYSGLKNTVPTLNVNMVCASGLKAVSLAAESIQAGNSDIVIAGGIESMTNSPHTVKGVRSFRKFGNVKLKELYDFANANGSADSYDLVDEMLYTGLWDCYSDMHMGTIAEKIGEKDGIARGDQDKFAVESHRRAAYATDNGKFRDEIIPIKLKSGEVFSQDEGIRRDTSIEKLAALKPAFKEGGTVTAGNASQLSDGAAFSIVVSGKKVKELGLKPIARIESYADGGIDPNWYGLSPIDSISKALSKTGRAIEDVDLFEINEAFCVQVLGVAKEMGISLDKLNVNGGATALGHPIGASGARLLATLVHAMRDRKKNMGVVSLCHGGGGSASMVISRVD</sequence>
<proteinExistence type="inferred from homology"/>
<dbReference type="AlphaFoldDB" id="C7DHK2"/>
<accession>C7DHK2</accession>
<organism evidence="7 8">
    <name type="scientific">Candidatus Micrarchaeum acidiphilum ARMAN-2</name>
    <dbReference type="NCBI Taxonomy" id="425595"/>
    <lineage>
        <taxon>Archaea</taxon>
        <taxon>Candidatus Micrarchaeota</taxon>
        <taxon>Candidatus Micrarchaeia</taxon>
        <taxon>Candidatus Micrarchaeales</taxon>
        <taxon>Candidatus Micrarchaeaceae</taxon>
        <taxon>Candidatus Micrarchaeum</taxon>
    </lineage>
</organism>
<evidence type="ECO:0000259" key="6">
    <source>
        <dbReference type="Pfam" id="PF02803"/>
    </source>
</evidence>
<evidence type="ECO:0000313" key="7">
    <source>
        <dbReference type="EMBL" id="EET90104.1"/>
    </source>
</evidence>
<dbReference type="InterPro" id="IPR020617">
    <property type="entry name" value="Thiolase_C"/>
</dbReference>
<keyword evidence="8" id="KW-1185">Reference proteome</keyword>
<protein>
    <submittedName>
        <fullName evidence="7">Acetyl-CoA acetyltransferase</fullName>
    </submittedName>
</protein>
<evidence type="ECO:0000256" key="1">
    <source>
        <dbReference type="ARBA" id="ARBA00010982"/>
    </source>
</evidence>
<dbReference type="InterPro" id="IPR016039">
    <property type="entry name" value="Thiolase-like"/>
</dbReference>
<dbReference type="InterPro" id="IPR020616">
    <property type="entry name" value="Thiolase_N"/>
</dbReference>
<dbReference type="GO" id="GO:0016747">
    <property type="term" value="F:acyltransferase activity, transferring groups other than amino-acyl groups"/>
    <property type="evidence" value="ECO:0007669"/>
    <property type="project" value="InterPro"/>
</dbReference>
<keyword evidence="3" id="KW-0414">Isoprene biosynthesis</keyword>
<reference evidence="7 8" key="2">
    <citation type="journal article" date="2010" name="Proc. Natl. Acad. Sci. U.S.A.">
        <title>Enigmatic, ultrasmall, uncultivated Archaea.</title>
        <authorList>
            <person name="Baker B.J."/>
            <person name="Comolli L.R."/>
            <person name="Dick G.J."/>
            <person name="Hauser L.J."/>
            <person name="Hyatt D."/>
            <person name="Dill B.D."/>
            <person name="Land M.L."/>
            <person name="Verberkmoes N.C."/>
            <person name="Hettich R.L."/>
            <person name="Banfield J.F."/>
        </authorList>
    </citation>
    <scope>NUCLEOTIDE SEQUENCE [LARGE SCALE GENOMIC DNA]</scope>
    <source>
        <strain evidence="7">ARMAN-2</strain>
    </source>
</reference>
<comment type="similarity">
    <text evidence="1">Belongs to the thiolase-like superfamily. Thiolase family.</text>
</comment>
<dbReference type="SUPFAM" id="SSF53901">
    <property type="entry name" value="Thiolase-like"/>
    <property type="match status" value="2"/>
</dbReference>
<dbReference type="InterPro" id="IPR002155">
    <property type="entry name" value="Thiolase"/>
</dbReference>
<dbReference type="EMBL" id="GG697240">
    <property type="protein sequence ID" value="EET90104.1"/>
    <property type="molecule type" value="Genomic_DNA"/>
</dbReference>